<evidence type="ECO:0000256" key="1">
    <source>
        <dbReference type="ARBA" id="ARBA00022741"/>
    </source>
</evidence>
<gene>
    <name evidence="5" type="ORF">E7Z59_08510</name>
</gene>
<keyword evidence="2" id="KW-0378">Hydrolase</keyword>
<dbReference type="SMART" id="SM00797">
    <property type="entry name" value="AHS2"/>
    <property type="match status" value="1"/>
</dbReference>
<keyword evidence="6" id="KW-1185">Reference proteome</keyword>
<organism evidence="5 6">
    <name type="scientific">Robertkochia marina</name>
    <dbReference type="NCBI Taxonomy" id="1227945"/>
    <lineage>
        <taxon>Bacteria</taxon>
        <taxon>Pseudomonadati</taxon>
        <taxon>Bacteroidota</taxon>
        <taxon>Flavobacteriia</taxon>
        <taxon>Flavobacteriales</taxon>
        <taxon>Flavobacteriaceae</taxon>
        <taxon>Robertkochia</taxon>
    </lineage>
</organism>
<dbReference type="EMBL" id="SSMC01000002">
    <property type="protein sequence ID" value="THD67687.1"/>
    <property type="molecule type" value="Genomic_DNA"/>
</dbReference>
<keyword evidence="1" id="KW-0547">Nucleotide-binding</keyword>
<name>A0A4S3M0Y2_9FLAO</name>
<comment type="caution">
    <text evidence="5">The sequence shown here is derived from an EMBL/GenBank/DDBJ whole genome shotgun (WGS) entry which is preliminary data.</text>
</comment>
<evidence type="ECO:0000256" key="2">
    <source>
        <dbReference type="ARBA" id="ARBA00022801"/>
    </source>
</evidence>
<keyword evidence="5" id="KW-0808">Transferase</keyword>
<accession>A0A4S3M0Y2</accession>
<reference evidence="5 6" key="1">
    <citation type="submission" date="2019-04" db="EMBL/GenBank/DDBJ databases">
        <title>Draft genome sequence of Robertkochia marina CC-AMO-30D.</title>
        <authorList>
            <person name="Hameed A."/>
            <person name="Lin S.-Y."/>
            <person name="Shahina M."/>
            <person name="Lai W.-A."/>
            <person name="Young C.-C."/>
        </authorList>
    </citation>
    <scope>NUCLEOTIDE SEQUENCE [LARGE SCALE GENOMIC DNA]</scope>
    <source>
        <strain evidence="5 6">CC-AMO-30D</strain>
    </source>
</reference>
<dbReference type="OrthoDB" id="9782422at2"/>
<evidence type="ECO:0000313" key="6">
    <source>
        <dbReference type="Proteomes" id="UP000305939"/>
    </source>
</evidence>
<feature type="domain" description="Carboxyltransferase" evidence="4">
    <location>
        <begin position="23"/>
        <end position="285"/>
    </location>
</feature>
<dbReference type="Pfam" id="PF02626">
    <property type="entry name" value="CT_A_B"/>
    <property type="match status" value="1"/>
</dbReference>
<dbReference type="InterPro" id="IPR029000">
    <property type="entry name" value="Cyclophilin-like_dom_sf"/>
</dbReference>
<evidence type="ECO:0000313" key="5">
    <source>
        <dbReference type="EMBL" id="THD67687.1"/>
    </source>
</evidence>
<dbReference type="GO" id="GO:0005524">
    <property type="term" value="F:ATP binding"/>
    <property type="evidence" value="ECO:0007669"/>
    <property type="project" value="UniProtKB-KW"/>
</dbReference>
<proteinExistence type="predicted"/>
<sequence length="285" mass="31319">MIKVYNPGLFTTIQDKGRFGLRDKGVPISGAMDEKAADHANAIAGNSVGAAVMEITMTGPVLEFEEGCEFAISGALLSPQLDDQPLQNNIRYKAQPGQRLKFGRLKKGFRAYLAIKGGFDTPLVLGSRSWYYPITPGDHLRKGDVLEVGDSEPDHGSKTSSYAESYLSGEILAVDPGPEYKLLSDLQKEQLHKGIFRVAHENNRMAYQLKEKIYAHDLSILTSATQPGTVQCTPEGKLIILMKDGQTTGGYPRILQLTPEAIARLSQKKEGDTVIFRFQLKKAAY</sequence>
<dbReference type="PANTHER" id="PTHR43309">
    <property type="entry name" value="5-OXOPROLINASE SUBUNIT C"/>
    <property type="match status" value="1"/>
</dbReference>
<dbReference type="GO" id="GO:0016787">
    <property type="term" value="F:hydrolase activity"/>
    <property type="evidence" value="ECO:0007669"/>
    <property type="project" value="UniProtKB-KW"/>
</dbReference>
<keyword evidence="3" id="KW-0067">ATP-binding</keyword>
<dbReference type="InterPro" id="IPR003778">
    <property type="entry name" value="CT_A_B"/>
</dbReference>
<dbReference type="InterPro" id="IPR052708">
    <property type="entry name" value="PxpC"/>
</dbReference>
<dbReference type="Gene3D" id="2.40.100.10">
    <property type="entry name" value="Cyclophilin-like"/>
    <property type="match status" value="1"/>
</dbReference>
<dbReference type="AlphaFoldDB" id="A0A4S3M0Y2"/>
<protein>
    <submittedName>
        <fullName evidence="5">Biotin-dependent carboxyltransferase</fullName>
    </submittedName>
</protein>
<dbReference type="PANTHER" id="PTHR43309:SF3">
    <property type="entry name" value="5-OXOPROLINASE SUBUNIT C"/>
    <property type="match status" value="1"/>
</dbReference>
<dbReference type="GO" id="GO:0016740">
    <property type="term" value="F:transferase activity"/>
    <property type="evidence" value="ECO:0007669"/>
    <property type="project" value="UniProtKB-KW"/>
</dbReference>
<evidence type="ECO:0000256" key="3">
    <source>
        <dbReference type="ARBA" id="ARBA00022840"/>
    </source>
</evidence>
<evidence type="ECO:0000259" key="4">
    <source>
        <dbReference type="SMART" id="SM00797"/>
    </source>
</evidence>
<dbReference type="RefSeq" id="WP_136335892.1">
    <property type="nucleotide sequence ID" value="NZ_QXMP01000008.1"/>
</dbReference>
<dbReference type="Proteomes" id="UP000305939">
    <property type="component" value="Unassembled WGS sequence"/>
</dbReference>